<proteinExistence type="predicted"/>
<accession>A0AAX2RLN8</accession>
<evidence type="ECO:0000313" key="4">
    <source>
        <dbReference type="Proteomes" id="UP000298234"/>
    </source>
</evidence>
<dbReference type="GO" id="GO:0003677">
    <property type="term" value="F:DNA binding"/>
    <property type="evidence" value="ECO:0007669"/>
    <property type="project" value="InterPro"/>
</dbReference>
<keyword evidence="1" id="KW-0413">Isomerase</keyword>
<dbReference type="InterPro" id="IPR013498">
    <property type="entry name" value="Topo_IA_Znf"/>
</dbReference>
<dbReference type="Gene3D" id="1.10.460.10">
    <property type="entry name" value="Topoisomerase I, domain 2"/>
    <property type="match status" value="1"/>
</dbReference>
<protein>
    <recommendedName>
        <fullName evidence="2">Topo IA-type catalytic domain-containing protein</fullName>
    </recommendedName>
</protein>
<dbReference type="Proteomes" id="UP000298234">
    <property type="component" value="Unassembled WGS sequence"/>
</dbReference>
<dbReference type="InterPro" id="IPR013825">
    <property type="entry name" value="Topo_IA_cen_sub2"/>
</dbReference>
<dbReference type="Gene3D" id="3.30.65.10">
    <property type="entry name" value="Bacterial Topoisomerase I, domain 1"/>
    <property type="match status" value="1"/>
</dbReference>
<dbReference type="InterPro" id="IPR013824">
    <property type="entry name" value="Topo_IA_cen_sub1"/>
</dbReference>
<evidence type="ECO:0000256" key="1">
    <source>
        <dbReference type="ARBA" id="ARBA00023235"/>
    </source>
</evidence>
<feature type="domain" description="Topo IA-type catalytic" evidence="2">
    <location>
        <begin position="1"/>
        <end position="143"/>
    </location>
</feature>
<name>A0AAX2RLN8_BURCE</name>
<dbReference type="PANTHER" id="PTHR11390:SF21">
    <property type="entry name" value="DNA TOPOISOMERASE 3-ALPHA"/>
    <property type="match status" value="1"/>
</dbReference>
<sequence>MVSMSYQVGQKLTGGVARLRETETTPPKRFNDGTLITAMTNIHRFVSNEADRKVLRDTKGIGTDRTRDAIIETLRQRKYVVRGKGGYLEPTNLGIELIQRLPRELSDPVTTAKWEMALGLIEQGKMTRQQFDVMIRGNATKLVDALKSVKFDLDRMGIKAAEDKPRPEVDETLPGHGDTCEKCNKGQMVGKRLPSGKKVVGCSNFPSCKHSKWID</sequence>
<reference evidence="3 4" key="1">
    <citation type="submission" date="2019-03" db="EMBL/GenBank/DDBJ databases">
        <title>Burkholderia cepacia outbreak.</title>
        <authorList>
            <person name="Farzana R."/>
            <person name="Walsh T.R."/>
        </authorList>
    </citation>
    <scope>NUCLEOTIDE SEQUENCE [LARGE SCALE GENOMIC DNA]</scope>
    <source>
        <strain evidence="4">d13</strain>
    </source>
</reference>
<dbReference type="SUPFAM" id="SSF56712">
    <property type="entry name" value="Prokaryotic type I DNA topoisomerase"/>
    <property type="match status" value="1"/>
</dbReference>
<dbReference type="GO" id="GO:0043597">
    <property type="term" value="C:cytoplasmic replication fork"/>
    <property type="evidence" value="ECO:0007669"/>
    <property type="project" value="TreeGrafter"/>
</dbReference>
<dbReference type="Gene3D" id="2.70.20.10">
    <property type="entry name" value="Topoisomerase I, domain 3"/>
    <property type="match status" value="1"/>
</dbReference>
<dbReference type="AlphaFoldDB" id="A0AAX2RLN8"/>
<dbReference type="PANTHER" id="PTHR11390">
    <property type="entry name" value="PROKARYOTIC DNA TOPOISOMERASE"/>
    <property type="match status" value="1"/>
</dbReference>
<dbReference type="EMBL" id="SNSQ01000035">
    <property type="protein sequence ID" value="TEU41677.1"/>
    <property type="molecule type" value="Genomic_DNA"/>
</dbReference>
<gene>
    <name evidence="3" type="ORF">E3D37_26665</name>
</gene>
<dbReference type="GO" id="GO:0006265">
    <property type="term" value="P:DNA topological change"/>
    <property type="evidence" value="ECO:0007669"/>
    <property type="project" value="InterPro"/>
</dbReference>
<dbReference type="GO" id="GO:0003917">
    <property type="term" value="F:DNA topoisomerase type I (single strand cut, ATP-independent) activity"/>
    <property type="evidence" value="ECO:0007669"/>
    <property type="project" value="InterPro"/>
</dbReference>
<evidence type="ECO:0000313" key="3">
    <source>
        <dbReference type="EMBL" id="TEU41677.1"/>
    </source>
</evidence>
<dbReference type="InterPro" id="IPR023405">
    <property type="entry name" value="Topo_IA_core_domain"/>
</dbReference>
<dbReference type="Pfam" id="PF01131">
    <property type="entry name" value="Topoisom_bac"/>
    <property type="match status" value="1"/>
</dbReference>
<dbReference type="GO" id="GO:0006281">
    <property type="term" value="P:DNA repair"/>
    <property type="evidence" value="ECO:0007669"/>
    <property type="project" value="TreeGrafter"/>
</dbReference>
<comment type="caution">
    <text evidence="3">The sequence shown here is derived from an EMBL/GenBank/DDBJ whole genome shotgun (WGS) entry which is preliminary data.</text>
</comment>
<dbReference type="PROSITE" id="PS52039">
    <property type="entry name" value="TOPO_IA_2"/>
    <property type="match status" value="1"/>
</dbReference>
<organism evidence="3 4">
    <name type="scientific">Burkholderia cepacia</name>
    <name type="common">Pseudomonas cepacia</name>
    <dbReference type="NCBI Taxonomy" id="292"/>
    <lineage>
        <taxon>Bacteria</taxon>
        <taxon>Pseudomonadati</taxon>
        <taxon>Pseudomonadota</taxon>
        <taxon>Betaproteobacteria</taxon>
        <taxon>Burkholderiales</taxon>
        <taxon>Burkholderiaceae</taxon>
        <taxon>Burkholderia</taxon>
        <taxon>Burkholderia cepacia complex</taxon>
    </lineage>
</organism>
<dbReference type="GO" id="GO:0006310">
    <property type="term" value="P:DNA recombination"/>
    <property type="evidence" value="ECO:0007669"/>
    <property type="project" value="TreeGrafter"/>
</dbReference>
<dbReference type="InterPro" id="IPR013497">
    <property type="entry name" value="Topo_IA_cen"/>
</dbReference>
<dbReference type="InterPro" id="IPR000380">
    <property type="entry name" value="Topo_IA"/>
</dbReference>
<evidence type="ECO:0000259" key="2">
    <source>
        <dbReference type="PROSITE" id="PS52039"/>
    </source>
</evidence>
<dbReference type="Pfam" id="PF01396">
    <property type="entry name" value="Zn_ribbon_Top1"/>
    <property type="match status" value="1"/>
</dbReference>